<keyword evidence="2" id="KW-0732">Signal</keyword>
<evidence type="ECO:0000256" key="1">
    <source>
        <dbReference type="ARBA" id="ARBA00010333"/>
    </source>
</evidence>
<gene>
    <name evidence="4" type="ORF">L2672_05770</name>
</gene>
<evidence type="ECO:0000259" key="3">
    <source>
        <dbReference type="Pfam" id="PF00497"/>
    </source>
</evidence>
<comment type="caution">
    <text evidence="4">The sequence shown here is derived from an EMBL/GenBank/DDBJ whole genome shotgun (WGS) entry which is preliminary data.</text>
</comment>
<dbReference type="RefSeq" id="WP_248994885.1">
    <property type="nucleotide sequence ID" value="NZ_JAKIKP010000003.1"/>
</dbReference>
<proteinExistence type="inferred from homology"/>
<dbReference type="PANTHER" id="PTHR35936">
    <property type="entry name" value="MEMBRANE-BOUND LYTIC MUREIN TRANSGLYCOSYLASE F"/>
    <property type="match status" value="1"/>
</dbReference>
<dbReference type="EMBL" id="JAKIKP010000003">
    <property type="protein sequence ID" value="MCL1142201.1"/>
    <property type="molecule type" value="Genomic_DNA"/>
</dbReference>
<dbReference type="Proteomes" id="UP001139333">
    <property type="component" value="Unassembled WGS sequence"/>
</dbReference>
<evidence type="ECO:0000313" key="5">
    <source>
        <dbReference type="Proteomes" id="UP001139333"/>
    </source>
</evidence>
<evidence type="ECO:0000256" key="2">
    <source>
        <dbReference type="ARBA" id="ARBA00022729"/>
    </source>
</evidence>
<dbReference type="PANTHER" id="PTHR35936:SF25">
    <property type="entry name" value="ABC TRANSPORTER SUBSTRATE-BINDING PROTEIN"/>
    <property type="match status" value="1"/>
</dbReference>
<dbReference type="SUPFAM" id="SSF53850">
    <property type="entry name" value="Periplasmic binding protein-like II"/>
    <property type="match status" value="1"/>
</dbReference>
<keyword evidence="5" id="KW-1185">Reference proteome</keyword>
<dbReference type="Gene3D" id="3.40.190.10">
    <property type="entry name" value="Periplasmic binding protein-like II"/>
    <property type="match status" value="2"/>
</dbReference>
<accession>A0A9X2CJN4</accession>
<reference evidence="4" key="1">
    <citation type="submission" date="2022-01" db="EMBL/GenBank/DDBJ databases">
        <title>Whole genome-based taxonomy of the Shewanellaceae.</title>
        <authorList>
            <person name="Martin-Rodriguez A.J."/>
        </authorList>
    </citation>
    <scope>NUCLEOTIDE SEQUENCE</scope>
    <source>
        <strain evidence="4">DSM 16422</strain>
    </source>
</reference>
<protein>
    <submittedName>
        <fullName evidence="4">Transporter substrate-binding domain-containing protein</fullName>
    </submittedName>
</protein>
<dbReference type="Pfam" id="PF00497">
    <property type="entry name" value="SBP_bac_3"/>
    <property type="match status" value="1"/>
</dbReference>
<organism evidence="4 5">
    <name type="scientific">Shewanella gaetbuli</name>
    <dbReference type="NCBI Taxonomy" id="220752"/>
    <lineage>
        <taxon>Bacteria</taxon>
        <taxon>Pseudomonadati</taxon>
        <taxon>Pseudomonadota</taxon>
        <taxon>Gammaproteobacteria</taxon>
        <taxon>Alteromonadales</taxon>
        <taxon>Shewanellaceae</taxon>
        <taxon>Shewanella</taxon>
    </lineage>
</organism>
<name>A0A9X2CJN4_9GAMM</name>
<sequence>MRAQWFSYPLLIIVITCLLVFTITTENKAFAQSVESKQVLRIASATERSPYIYQHDQSGLELDIIRAALADQGIEVEFQFSSRNRQVLHFERNKADAIMTINEYSGVSGYLSDSYISYHNMAITLAKNDIQFSNISDLQHYSVVAFLNAVKVLGEDFKKMAASNDAYLEVSPQEKQNKMLYMNRVQVVIADRYIFQDLNKLITRDVDVTERLHFHKLFNGPDYYLSFHDLALKNAFNAGLKNIRANGIYQQIEQQYLTDAYQ</sequence>
<dbReference type="InterPro" id="IPR001638">
    <property type="entry name" value="Solute-binding_3/MltF_N"/>
</dbReference>
<feature type="domain" description="Solute-binding protein family 3/N-terminal" evidence="3">
    <location>
        <begin position="40"/>
        <end position="258"/>
    </location>
</feature>
<dbReference type="AlphaFoldDB" id="A0A9X2CJN4"/>
<comment type="similarity">
    <text evidence="1">Belongs to the bacterial solute-binding protein 3 family.</text>
</comment>
<evidence type="ECO:0000313" key="4">
    <source>
        <dbReference type="EMBL" id="MCL1142201.1"/>
    </source>
</evidence>